<reference evidence="5 6" key="1">
    <citation type="submission" date="2013-10" db="EMBL/GenBank/DDBJ databases">
        <title>Salinisphaera orenii MK-B5 Genome Sequencing.</title>
        <authorList>
            <person name="Lai Q."/>
            <person name="Li C."/>
            <person name="Shao Z."/>
        </authorList>
    </citation>
    <scope>NUCLEOTIDE SEQUENCE [LARGE SCALE GENOMIC DNA]</scope>
    <source>
        <strain evidence="5 6">MK-B5</strain>
    </source>
</reference>
<dbReference type="PANTHER" id="PTHR45772">
    <property type="entry name" value="CONSERVED COMPONENT OF ABC TRANSPORTER FOR NATURAL AMINO ACIDS-RELATED"/>
    <property type="match status" value="1"/>
</dbReference>
<dbReference type="GO" id="GO:1903805">
    <property type="term" value="P:L-valine import across plasma membrane"/>
    <property type="evidence" value="ECO:0007669"/>
    <property type="project" value="TreeGrafter"/>
</dbReference>
<dbReference type="GO" id="GO:1903806">
    <property type="term" value="P:L-isoleucine import across plasma membrane"/>
    <property type="evidence" value="ECO:0007669"/>
    <property type="project" value="TreeGrafter"/>
</dbReference>
<dbReference type="SMART" id="SM00382">
    <property type="entry name" value="AAA"/>
    <property type="match status" value="1"/>
</dbReference>
<evidence type="ECO:0000313" key="6">
    <source>
        <dbReference type="Proteomes" id="UP000283993"/>
    </source>
</evidence>
<dbReference type="SUPFAM" id="SSF52540">
    <property type="entry name" value="P-loop containing nucleoside triphosphate hydrolases"/>
    <property type="match status" value="1"/>
</dbReference>
<dbReference type="GO" id="GO:0015192">
    <property type="term" value="F:L-phenylalanine transmembrane transporter activity"/>
    <property type="evidence" value="ECO:0007669"/>
    <property type="project" value="TreeGrafter"/>
</dbReference>
<dbReference type="PANTHER" id="PTHR45772:SF7">
    <property type="entry name" value="AMINO ACID ABC TRANSPORTER ATP-BINDING PROTEIN"/>
    <property type="match status" value="1"/>
</dbReference>
<dbReference type="InterPro" id="IPR032823">
    <property type="entry name" value="BCA_ABC_TP_C"/>
</dbReference>
<dbReference type="GO" id="GO:0005524">
    <property type="term" value="F:ATP binding"/>
    <property type="evidence" value="ECO:0007669"/>
    <property type="project" value="UniProtKB-KW"/>
</dbReference>
<keyword evidence="1" id="KW-0813">Transport</keyword>
<evidence type="ECO:0000256" key="3">
    <source>
        <dbReference type="ARBA" id="ARBA00022840"/>
    </source>
</evidence>
<dbReference type="EMBL" id="AYKH01000034">
    <property type="protein sequence ID" value="ROO25408.1"/>
    <property type="molecule type" value="Genomic_DNA"/>
</dbReference>
<dbReference type="InterPro" id="IPR027417">
    <property type="entry name" value="P-loop_NTPase"/>
</dbReference>
<dbReference type="PROSITE" id="PS50893">
    <property type="entry name" value="ABC_TRANSPORTER_2"/>
    <property type="match status" value="1"/>
</dbReference>
<dbReference type="GO" id="GO:0042941">
    <property type="term" value="P:D-alanine transmembrane transport"/>
    <property type="evidence" value="ECO:0007669"/>
    <property type="project" value="TreeGrafter"/>
</dbReference>
<sequence>MSESDTLLSCTDVTRYFGGLLALDHLDLDVHRGEVLGLLGPNGSGKTTFFNVLTGIYAFSEGRAVLAGRDVTRDTAQAVYKAGVARTFQRSRLCLSLSLFDNIMVGNHNRLSLGMTFNLLRRRAFARELEANFAAARDLVEVFSPALADRMNEPVANFPMLDRRRIEICRALISRPKLLLLDEPSAGMTHEETHQLMDDILAVRAHTPELAIVIIEHETSVIERITDRCAVLNFGKKICEGSYAEVIENEEVREAYLGAA</sequence>
<dbReference type="Proteomes" id="UP000283993">
    <property type="component" value="Unassembled WGS sequence"/>
</dbReference>
<keyword evidence="3 5" id="KW-0067">ATP-binding</keyword>
<dbReference type="InterPro" id="IPR003593">
    <property type="entry name" value="AAA+_ATPase"/>
</dbReference>
<dbReference type="Pfam" id="PF12399">
    <property type="entry name" value="BCA_ABC_TP_C"/>
    <property type="match status" value="1"/>
</dbReference>
<dbReference type="GO" id="GO:0016887">
    <property type="term" value="F:ATP hydrolysis activity"/>
    <property type="evidence" value="ECO:0007669"/>
    <property type="project" value="InterPro"/>
</dbReference>
<dbReference type="Gene3D" id="3.40.50.300">
    <property type="entry name" value="P-loop containing nucleotide triphosphate hydrolases"/>
    <property type="match status" value="1"/>
</dbReference>
<dbReference type="InterPro" id="IPR003439">
    <property type="entry name" value="ABC_transporter-like_ATP-bd"/>
</dbReference>
<comment type="caution">
    <text evidence="5">The sequence shown here is derived from an EMBL/GenBank/DDBJ whole genome shotgun (WGS) entry which is preliminary data.</text>
</comment>
<feature type="domain" description="ABC transporter" evidence="4">
    <location>
        <begin position="8"/>
        <end position="259"/>
    </location>
</feature>
<protein>
    <submittedName>
        <fullName evidence="5">Branched-chain amino acid ABC transporter ATP-binding protein</fullName>
    </submittedName>
</protein>
<dbReference type="RefSeq" id="WP_123631774.1">
    <property type="nucleotide sequence ID" value="NZ_AYKH01000034.1"/>
</dbReference>
<name>A0A423PIF8_9GAMM</name>
<accession>A0A423PIF8</accession>
<dbReference type="Pfam" id="PF00005">
    <property type="entry name" value="ABC_tran"/>
    <property type="match status" value="1"/>
</dbReference>
<dbReference type="AlphaFoldDB" id="A0A423PIF8"/>
<organism evidence="5 6">
    <name type="scientific">Salinisphaera orenii MK-B5</name>
    <dbReference type="NCBI Taxonomy" id="856730"/>
    <lineage>
        <taxon>Bacteria</taxon>
        <taxon>Pseudomonadati</taxon>
        <taxon>Pseudomonadota</taxon>
        <taxon>Gammaproteobacteria</taxon>
        <taxon>Salinisphaerales</taxon>
        <taxon>Salinisphaeraceae</taxon>
        <taxon>Salinisphaera</taxon>
    </lineage>
</organism>
<evidence type="ECO:0000256" key="2">
    <source>
        <dbReference type="ARBA" id="ARBA00022741"/>
    </source>
</evidence>
<evidence type="ECO:0000256" key="1">
    <source>
        <dbReference type="ARBA" id="ARBA00022448"/>
    </source>
</evidence>
<evidence type="ECO:0000259" key="4">
    <source>
        <dbReference type="PROSITE" id="PS50893"/>
    </source>
</evidence>
<keyword evidence="2" id="KW-0547">Nucleotide-binding</keyword>
<keyword evidence="6" id="KW-1185">Reference proteome</keyword>
<evidence type="ECO:0000313" key="5">
    <source>
        <dbReference type="EMBL" id="ROO25408.1"/>
    </source>
</evidence>
<dbReference type="GO" id="GO:0005304">
    <property type="term" value="F:L-valine transmembrane transporter activity"/>
    <property type="evidence" value="ECO:0007669"/>
    <property type="project" value="TreeGrafter"/>
</dbReference>
<dbReference type="GO" id="GO:0015808">
    <property type="term" value="P:L-alanine transport"/>
    <property type="evidence" value="ECO:0007669"/>
    <property type="project" value="TreeGrafter"/>
</dbReference>
<dbReference type="GO" id="GO:0015188">
    <property type="term" value="F:L-isoleucine transmembrane transporter activity"/>
    <property type="evidence" value="ECO:0007669"/>
    <property type="project" value="TreeGrafter"/>
</dbReference>
<gene>
    <name evidence="5" type="ORF">SAOR_12740</name>
</gene>
<dbReference type="InterPro" id="IPR051120">
    <property type="entry name" value="ABC_AA/LPS_Transport"/>
</dbReference>
<proteinExistence type="predicted"/>
<dbReference type="GO" id="GO:0005886">
    <property type="term" value="C:plasma membrane"/>
    <property type="evidence" value="ECO:0007669"/>
    <property type="project" value="TreeGrafter"/>
</dbReference>